<name>A0AAX4HC13_9ASCO</name>
<sequence length="568" mass="64171">MWRNSAGRLSRNFYQQCRLYSRGKKQLIASKNSQRLDAKPTEKSDKSKLFAFGNFSALKNPEKKQIETSHAAIDKIVSFDSLRIFPTVRAAMMKEIKKGYNLKNTYVKSIDEVEIKPSPVQIAAIRKINQPRRVAAKNLEKAGTDILSEVMEENEKRKLKIFTIAAETGSGKTWAYLAPVLSMLKQDDMALYNRSPAALQEAQRSASIRSVILLPTHELVDQVYDTLKYVATAPLDSSVDIPKKVFASKEFESYFKDEANASSLNLNVFKWSVGDSPSKLFNKADSRRIDVLITTPGKIQSLKRLTNYERPFKYFKFVDYCVVDEADTLVNESWFEETALTLQLFGKLKDLILCSATIPKEFEKAIQRLFTSKDSIIRIVTPQIHKIPKQIVVKVIDAEQSPFHGSKSRCLAQALYAIHNDGTESGFVKRVIVFVNEKKHVEPLVETLVQKYHHKEEDVVGISGSDDHRDRAEKILPFVNPAASLEGEATKLKILVTTDLLARGLNFHSIKNVILMDIPKTSIDLIHRIGRTGRMRQSGRVFVIIDKKSRKSWIKGLPRAIKAGATLG</sequence>
<organism evidence="9 10">
    <name type="scientific">Australozyma saopauloensis</name>
    <dbReference type="NCBI Taxonomy" id="291208"/>
    <lineage>
        <taxon>Eukaryota</taxon>
        <taxon>Fungi</taxon>
        <taxon>Dikarya</taxon>
        <taxon>Ascomycota</taxon>
        <taxon>Saccharomycotina</taxon>
        <taxon>Pichiomycetes</taxon>
        <taxon>Metschnikowiaceae</taxon>
        <taxon>Australozyma</taxon>
    </lineage>
</organism>
<dbReference type="PANTHER" id="PTHR24031">
    <property type="entry name" value="RNA HELICASE"/>
    <property type="match status" value="1"/>
</dbReference>
<evidence type="ECO:0000313" key="9">
    <source>
        <dbReference type="EMBL" id="WPK25866.1"/>
    </source>
</evidence>
<dbReference type="KEGG" id="asau:88174264"/>
<dbReference type="CDD" id="cd18787">
    <property type="entry name" value="SF2_C_DEAD"/>
    <property type="match status" value="1"/>
</dbReference>
<keyword evidence="2 6" id="KW-0378">Hydrolase</keyword>
<dbReference type="Proteomes" id="UP001338582">
    <property type="component" value="Chromosome 4"/>
</dbReference>
<dbReference type="PROSITE" id="PS51192">
    <property type="entry name" value="HELICASE_ATP_BIND_1"/>
    <property type="match status" value="1"/>
</dbReference>
<proteinExistence type="inferred from homology"/>
<dbReference type="SMART" id="SM00487">
    <property type="entry name" value="DEXDc"/>
    <property type="match status" value="1"/>
</dbReference>
<dbReference type="RefSeq" id="XP_062878248.1">
    <property type="nucleotide sequence ID" value="XM_063022178.1"/>
</dbReference>
<keyword evidence="3 6" id="KW-0347">Helicase</keyword>
<accession>A0AAX4HC13</accession>
<dbReference type="SUPFAM" id="SSF52540">
    <property type="entry name" value="P-loop containing nucleoside triphosphate hydrolases"/>
    <property type="match status" value="1"/>
</dbReference>
<evidence type="ECO:0000256" key="6">
    <source>
        <dbReference type="RuleBase" id="RU365068"/>
    </source>
</evidence>
<evidence type="ECO:0000259" key="8">
    <source>
        <dbReference type="PROSITE" id="PS51194"/>
    </source>
</evidence>
<comment type="catalytic activity">
    <reaction evidence="6">
        <text>ATP + H2O = ADP + phosphate + H(+)</text>
        <dbReference type="Rhea" id="RHEA:13065"/>
        <dbReference type="ChEBI" id="CHEBI:15377"/>
        <dbReference type="ChEBI" id="CHEBI:15378"/>
        <dbReference type="ChEBI" id="CHEBI:30616"/>
        <dbReference type="ChEBI" id="CHEBI:43474"/>
        <dbReference type="ChEBI" id="CHEBI:456216"/>
        <dbReference type="EC" id="3.6.4.13"/>
    </reaction>
</comment>
<dbReference type="SMART" id="SM00490">
    <property type="entry name" value="HELICc"/>
    <property type="match status" value="1"/>
</dbReference>
<dbReference type="GO" id="GO:0003723">
    <property type="term" value="F:RNA binding"/>
    <property type="evidence" value="ECO:0007669"/>
    <property type="project" value="UniProtKB-UniRule"/>
</dbReference>
<dbReference type="EMBL" id="CP138897">
    <property type="protein sequence ID" value="WPK25866.1"/>
    <property type="molecule type" value="Genomic_DNA"/>
</dbReference>
<protein>
    <recommendedName>
        <fullName evidence="6">ATP-dependent RNA helicase</fullName>
        <ecNumber evidence="6">3.6.4.13</ecNumber>
    </recommendedName>
</protein>
<dbReference type="InterPro" id="IPR014001">
    <property type="entry name" value="Helicase_ATP-bd"/>
</dbReference>
<dbReference type="GO" id="GO:0016787">
    <property type="term" value="F:hydrolase activity"/>
    <property type="evidence" value="ECO:0007669"/>
    <property type="project" value="UniProtKB-KW"/>
</dbReference>
<keyword evidence="10" id="KW-1185">Reference proteome</keyword>
<feature type="domain" description="Helicase ATP-binding" evidence="7">
    <location>
        <begin position="153"/>
        <end position="376"/>
    </location>
</feature>
<dbReference type="Pfam" id="PF00271">
    <property type="entry name" value="Helicase_C"/>
    <property type="match status" value="1"/>
</dbReference>
<dbReference type="Pfam" id="PF00270">
    <property type="entry name" value="DEAD"/>
    <property type="match status" value="1"/>
</dbReference>
<dbReference type="Gene3D" id="3.40.50.300">
    <property type="entry name" value="P-loop containing nucleotide triphosphate hydrolases"/>
    <property type="match status" value="2"/>
</dbReference>
<comment type="domain">
    <text evidence="6">The Q motif is unique to and characteristic of the DEAD box family of RNA helicases and controls ATP binding and hydrolysis.</text>
</comment>
<evidence type="ECO:0000259" key="7">
    <source>
        <dbReference type="PROSITE" id="PS51192"/>
    </source>
</evidence>
<evidence type="ECO:0000313" key="10">
    <source>
        <dbReference type="Proteomes" id="UP001338582"/>
    </source>
</evidence>
<dbReference type="GeneID" id="88174264"/>
<dbReference type="GO" id="GO:0003724">
    <property type="term" value="F:RNA helicase activity"/>
    <property type="evidence" value="ECO:0007669"/>
    <property type="project" value="UniProtKB-EC"/>
</dbReference>
<evidence type="ECO:0000256" key="4">
    <source>
        <dbReference type="ARBA" id="ARBA00022840"/>
    </source>
</evidence>
<dbReference type="PROSITE" id="PS51194">
    <property type="entry name" value="HELICASE_CTER"/>
    <property type="match status" value="1"/>
</dbReference>
<dbReference type="EC" id="3.6.4.13" evidence="6"/>
<keyword evidence="1 6" id="KW-0547">Nucleotide-binding</keyword>
<gene>
    <name evidence="9" type="ORF">PUMCH_003200</name>
</gene>
<keyword evidence="5 6" id="KW-0694">RNA-binding</keyword>
<comment type="similarity">
    <text evidence="6">Belongs to the DEAD box helicase family.</text>
</comment>
<evidence type="ECO:0000256" key="1">
    <source>
        <dbReference type="ARBA" id="ARBA00022741"/>
    </source>
</evidence>
<dbReference type="InterPro" id="IPR027417">
    <property type="entry name" value="P-loop_NTPase"/>
</dbReference>
<feature type="domain" description="Helicase C-terminal" evidence="8">
    <location>
        <begin position="410"/>
        <end position="568"/>
    </location>
</feature>
<evidence type="ECO:0000256" key="2">
    <source>
        <dbReference type="ARBA" id="ARBA00022801"/>
    </source>
</evidence>
<dbReference type="GO" id="GO:0005524">
    <property type="term" value="F:ATP binding"/>
    <property type="evidence" value="ECO:0007669"/>
    <property type="project" value="UniProtKB-UniRule"/>
</dbReference>
<keyword evidence="4 6" id="KW-0067">ATP-binding</keyword>
<reference evidence="9 10" key="1">
    <citation type="submission" date="2023-10" db="EMBL/GenBank/DDBJ databases">
        <title>Draft Genome Sequence of Candida saopaulonensis from a very Premature Infant with Sepsis.</title>
        <authorList>
            <person name="Ning Y."/>
            <person name="Dai R."/>
            <person name="Xiao M."/>
            <person name="Xu Y."/>
            <person name="Yan Q."/>
            <person name="Zhang L."/>
        </authorList>
    </citation>
    <scope>NUCLEOTIDE SEQUENCE [LARGE SCALE GENOMIC DNA]</scope>
    <source>
        <strain evidence="9 10">19XY460</strain>
    </source>
</reference>
<evidence type="ECO:0000256" key="3">
    <source>
        <dbReference type="ARBA" id="ARBA00022806"/>
    </source>
</evidence>
<dbReference type="AlphaFoldDB" id="A0AAX4HC13"/>
<dbReference type="InterPro" id="IPR011545">
    <property type="entry name" value="DEAD/DEAH_box_helicase_dom"/>
</dbReference>
<dbReference type="InterPro" id="IPR001650">
    <property type="entry name" value="Helicase_C-like"/>
</dbReference>
<comment type="function">
    <text evidence="6">RNA helicase.</text>
</comment>
<evidence type="ECO:0000256" key="5">
    <source>
        <dbReference type="ARBA" id="ARBA00022884"/>
    </source>
</evidence>